<evidence type="ECO:0000313" key="1">
    <source>
        <dbReference type="EMBL" id="QHU21602.1"/>
    </source>
</evidence>
<name>A0A6C0KUD8_9ZZZZ</name>
<proteinExistence type="predicted"/>
<protein>
    <submittedName>
        <fullName evidence="1">Uncharacterized protein</fullName>
    </submittedName>
</protein>
<reference evidence="1" key="1">
    <citation type="journal article" date="2020" name="Nature">
        <title>Giant virus diversity and host interactions through global metagenomics.</title>
        <authorList>
            <person name="Schulz F."/>
            <person name="Roux S."/>
            <person name="Paez-Espino D."/>
            <person name="Jungbluth S."/>
            <person name="Walsh D.A."/>
            <person name="Denef V.J."/>
            <person name="McMahon K.D."/>
            <person name="Konstantinidis K.T."/>
            <person name="Eloe-Fadrosh E.A."/>
            <person name="Kyrpides N.C."/>
            <person name="Woyke T."/>
        </authorList>
    </citation>
    <scope>NUCLEOTIDE SEQUENCE</scope>
    <source>
        <strain evidence="1">GVMAG-S-3300013094-109</strain>
    </source>
</reference>
<organism evidence="1">
    <name type="scientific">viral metagenome</name>
    <dbReference type="NCBI Taxonomy" id="1070528"/>
    <lineage>
        <taxon>unclassified sequences</taxon>
        <taxon>metagenomes</taxon>
        <taxon>organismal metagenomes</taxon>
    </lineage>
</organism>
<accession>A0A6C0KUD8</accession>
<dbReference type="AlphaFoldDB" id="A0A6C0KUD8"/>
<dbReference type="EMBL" id="MN740990">
    <property type="protein sequence ID" value="QHU21602.1"/>
    <property type="molecule type" value="Genomic_DNA"/>
</dbReference>
<sequence length="124" mass="14730">MNNSGNISMINLKPSEIEKIYTNEEIQKSIEDTIQKWDIIKSDSERKKLLKLKLRSEKYRLKEVEIKIKVNDGLIEFIKNSKFTNNFYKEKKEKYEINKDILVKLKENILLEIEIIKSQLPPSS</sequence>